<dbReference type="OrthoDB" id="3764226at2759"/>
<name>A0A423W2B7_9PEZI</name>
<dbReference type="AlphaFoldDB" id="A0A423W2B7"/>
<accession>A0A423W2B7</accession>
<keyword evidence="2" id="KW-1185">Reference proteome</keyword>
<reference evidence="1 2" key="1">
    <citation type="submission" date="2015-09" db="EMBL/GenBank/DDBJ databases">
        <title>Host preference determinants of Valsa canker pathogens revealed by comparative genomics.</title>
        <authorList>
            <person name="Yin Z."/>
            <person name="Huang L."/>
        </authorList>
    </citation>
    <scope>NUCLEOTIDE SEQUENCE [LARGE SCALE GENOMIC DNA]</scope>
    <source>
        <strain evidence="1 2">03-1</strain>
    </source>
</reference>
<dbReference type="EMBL" id="LKEA01000029">
    <property type="protein sequence ID" value="ROV97459.1"/>
    <property type="molecule type" value="Genomic_DNA"/>
</dbReference>
<protein>
    <submittedName>
        <fullName evidence="1">Uncharacterized protein</fullName>
    </submittedName>
</protein>
<organism evidence="1 2">
    <name type="scientific">Cytospora schulzeri</name>
    <dbReference type="NCBI Taxonomy" id="448051"/>
    <lineage>
        <taxon>Eukaryota</taxon>
        <taxon>Fungi</taxon>
        <taxon>Dikarya</taxon>
        <taxon>Ascomycota</taxon>
        <taxon>Pezizomycotina</taxon>
        <taxon>Sordariomycetes</taxon>
        <taxon>Sordariomycetidae</taxon>
        <taxon>Diaporthales</taxon>
        <taxon>Cytosporaceae</taxon>
        <taxon>Cytospora</taxon>
    </lineage>
</organism>
<dbReference type="Proteomes" id="UP000283895">
    <property type="component" value="Unassembled WGS sequence"/>
</dbReference>
<evidence type="ECO:0000313" key="1">
    <source>
        <dbReference type="EMBL" id="ROV97459.1"/>
    </source>
</evidence>
<comment type="caution">
    <text evidence="1">The sequence shown here is derived from an EMBL/GenBank/DDBJ whole genome shotgun (WGS) entry which is preliminary data.</text>
</comment>
<gene>
    <name evidence="1" type="ORF">VMCG_06909</name>
</gene>
<proteinExistence type="predicted"/>
<evidence type="ECO:0000313" key="2">
    <source>
        <dbReference type="Proteomes" id="UP000283895"/>
    </source>
</evidence>
<sequence>MGFFRTKREKNSPPPFSDPIVIYHITQSLDGRLTVTPNSSTCNTYHIVLEKPKTFHESISVSVVHANGAYSRAAQQGAVVGHCVTRVSTGKPLKFSVSENRCFKFRHSGRGSSSKYTLETGVGTLKHATWVHDSLPARTKSDSRLRLENGNGVLARFAGAGDSVSEFGKLEIYHRGQSVEDAGIDWCGLVILTAA</sequence>